<evidence type="ECO:0008006" key="3">
    <source>
        <dbReference type="Google" id="ProtNLM"/>
    </source>
</evidence>
<evidence type="ECO:0000313" key="2">
    <source>
        <dbReference type="Proteomes" id="UP000178870"/>
    </source>
</evidence>
<name>A0A1F7YYK7_9BACT</name>
<dbReference type="GO" id="GO:0006355">
    <property type="term" value="P:regulation of DNA-templated transcription"/>
    <property type="evidence" value="ECO:0007669"/>
    <property type="project" value="InterPro"/>
</dbReference>
<dbReference type="Pfam" id="PF04221">
    <property type="entry name" value="RelB"/>
    <property type="match status" value="1"/>
</dbReference>
<gene>
    <name evidence="1" type="ORF">A2803_04090</name>
</gene>
<reference evidence="1 2" key="1">
    <citation type="journal article" date="2016" name="Nat. Commun.">
        <title>Thousands of microbial genomes shed light on interconnected biogeochemical processes in an aquifer system.</title>
        <authorList>
            <person name="Anantharaman K."/>
            <person name="Brown C.T."/>
            <person name="Hug L.A."/>
            <person name="Sharon I."/>
            <person name="Castelle C.J."/>
            <person name="Probst A.J."/>
            <person name="Thomas B.C."/>
            <person name="Singh A."/>
            <person name="Wilkins M.J."/>
            <person name="Karaoz U."/>
            <person name="Brodie E.L."/>
            <person name="Williams K.H."/>
            <person name="Hubbard S.S."/>
            <person name="Banfield J.F."/>
        </authorList>
    </citation>
    <scope>NUCLEOTIDE SEQUENCE [LARGE SCALE GENOMIC DNA]</scope>
</reference>
<sequence>MNTALLSIRTDKKTKKEIADFAASVGLSVSAFATVVLKQAVRSRRVVLESPLTPTPYLEKIMKEVERDIKAGRNIVGPFDTAEEMLASLEE</sequence>
<dbReference type="InterPro" id="IPR007337">
    <property type="entry name" value="RelB/DinJ"/>
</dbReference>
<proteinExistence type="predicted"/>
<organism evidence="1 2">
    <name type="scientific">Candidatus Woesebacteria bacterium RIFCSPHIGHO2_01_FULL_44_21</name>
    <dbReference type="NCBI Taxonomy" id="1802503"/>
    <lineage>
        <taxon>Bacteria</taxon>
        <taxon>Candidatus Woeseibacteriota</taxon>
    </lineage>
</organism>
<dbReference type="Gene3D" id="1.10.1220.10">
    <property type="entry name" value="Met repressor-like"/>
    <property type="match status" value="1"/>
</dbReference>
<protein>
    <recommendedName>
        <fullName evidence="3">DNA-damage-inducible protein J</fullName>
    </recommendedName>
</protein>
<evidence type="ECO:0000313" key="1">
    <source>
        <dbReference type="EMBL" id="OGM32310.1"/>
    </source>
</evidence>
<accession>A0A1F7YYK7</accession>
<dbReference type="Proteomes" id="UP000178870">
    <property type="component" value="Unassembled WGS sequence"/>
</dbReference>
<dbReference type="AlphaFoldDB" id="A0A1F7YYK7"/>
<comment type="caution">
    <text evidence="1">The sequence shown here is derived from an EMBL/GenBank/DDBJ whole genome shotgun (WGS) entry which is preliminary data.</text>
</comment>
<dbReference type="InterPro" id="IPR013321">
    <property type="entry name" value="Arc_rbn_hlx_hlx"/>
</dbReference>
<dbReference type="EMBL" id="MGGP01000016">
    <property type="protein sequence ID" value="OGM32310.1"/>
    <property type="molecule type" value="Genomic_DNA"/>
</dbReference>